<comment type="function">
    <text evidence="4 7">Involved in protein N-glycosylation. Essential for the second step of the dolichol-linked oligosaccharide pathway.</text>
</comment>
<gene>
    <name evidence="7" type="primary">ALG13</name>
    <name evidence="10" type="ORF">NEMBOFW57_008646</name>
</gene>
<proteinExistence type="inferred from homology"/>
<evidence type="ECO:0000256" key="7">
    <source>
        <dbReference type="RuleBase" id="RU362128"/>
    </source>
</evidence>
<dbReference type="GO" id="GO:0043541">
    <property type="term" value="C:UDP-N-acetylglucosamine transferase complex"/>
    <property type="evidence" value="ECO:0007669"/>
    <property type="project" value="TreeGrafter"/>
</dbReference>
<evidence type="ECO:0000256" key="4">
    <source>
        <dbReference type="ARBA" id="ARBA00024804"/>
    </source>
</evidence>
<comment type="subcellular location">
    <subcellularLocation>
        <location evidence="7">Endoplasmic reticulum</location>
    </subcellularLocation>
</comment>
<dbReference type="SUPFAM" id="SSF53756">
    <property type="entry name" value="UDP-Glycosyltransferase/glycogen phosphorylase"/>
    <property type="match status" value="1"/>
</dbReference>
<evidence type="ECO:0000256" key="6">
    <source>
        <dbReference type="ARBA" id="ARBA00048184"/>
    </source>
</evidence>
<comment type="subunit">
    <text evidence="1 7">Heterodimer with ALG14 to form a functional enzyme.</text>
</comment>
<sequence>MATDTESVAAMVNGTNGVGGDGDGVLSFGSNTAAAAQAREKKRQRIDDSGLFENENGLKAHQTTAPPSRPSLPGRRCFVTVGATAGFRSLLEEVSSAGFLQGLAEHGYTLLDVQCGPDQAAFDDRIAGLRNEDRHGVEVRSFAYTSEMQEYVLACRGEQNVRPAGCVISHGGTGTVGEVLGVGAPLIVVANPTLMDNHQLELAESLEEQNLAIHGRIGTLVGAVGRIAERITQGTLDALPPYSPPPFPVPAADRVTLFDWMVLTCYPEELAAQMHLSDLGAAEANFATQQQHQQQAVLGSSPAPEPDAGSTAPGAGGNQSEEGDGSVAPEEPNSPLPIANENGNHDAVRGGTVVGGGLQNGENTALINFSQLNLPLPTIGSVGDDDHVAPSPGGGQNAGGNGHIDLEESDVPSLTVNGNGISNTASGTGGGNQHEEDDGLIDLDEATLPFPAINGSGHHQHTALGAIGIQNTSNGPIDIDELAWVFPTLNGNGHHHNAAPVTGGTQLEDSGLIDLDEANLPLPTVNGDGHHHNAMLGTAGGIQNTFNSVIDLDEATLPLPTINGNGHHHDAIPLAGGNQLEDDRLIDLDEAALPLPTINGNGHHHGAPHGTGGASQTGGDSEPTDLAETYLPLPAVNGNGPHHHAPPALGDEAQAVEDDGLIDLDEATLPLPTVNGNGIYHSQTVGGANLVEDWDGVWAHEAEADAQIFFF</sequence>
<dbReference type="EMBL" id="JAHCVI010000004">
    <property type="protein sequence ID" value="KAG7286337.1"/>
    <property type="molecule type" value="Genomic_DNA"/>
</dbReference>
<accession>A0AAD4HW11</accession>
<evidence type="ECO:0000313" key="10">
    <source>
        <dbReference type="EMBL" id="KAG7286337.1"/>
    </source>
</evidence>
<evidence type="ECO:0000256" key="5">
    <source>
        <dbReference type="ARBA" id="ARBA00032061"/>
    </source>
</evidence>
<feature type="region of interest" description="Disordered" evidence="8">
    <location>
        <begin position="287"/>
        <end position="356"/>
    </location>
</feature>
<evidence type="ECO:0000313" key="11">
    <source>
        <dbReference type="Proteomes" id="UP001197093"/>
    </source>
</evidence>
<dbReference type="EC" id="2.4.1.141" evidence="2 7"/>
<keyword evidence="11" id="KW-1185">Reference proteome</keyword>
<reference evidence="10" key="1">
    <citation type="submission" date="2023-02" db="EMBL/GenBank/DDBJ databases">
        <authorList>
            <person name="Palmer J.M."/>
        </authorList>
    </citation>
    <scope>NUCLEOTIDE SEQUENCE</scope>
    <source>
        <strain evidence="10">FW57</strain>
    </source>
</reference>
<evidence type="ECO:0000256" key="2">
    <source>
        <dbReference type="ARBA" id="ARBA00012614"/>
    </source>
</evidence>
<feature type="region of interest" description="Disordered" evidence="8">
    <location>
        <begin position="596"/>
        <end position="626"/>
    </location>
</feature>
<comment type="catalytic activity">
    <reaction evidence="6">
        <text>an N-acetyl-alpha-D-glucosaminyl-diphospho-di-trans,poly-cis-dolichol + UDP-N-acetyl-alpha-D-glucosamine = an N,N'-diacetylchitobiosyl-diphospho-di-trans,poly-cis-dolichol + UDP + H(+)</text>
        <dbReference type="Rhea" id="RHEA:23380"/>
        <dbReference type="Rhea" id="RHEA-COMP:19507"/>
        <dbReference type="Rhea" id="RHEA-COMP:19510"/>
        <dbReference type="ChEBI" id="CHEBI:15378"/>
        <dbReference type="ChEBI" id="CHEBI:57269"/>
        <dbReference type="ChEBI" id="CHEBI:57705"/>
        <dbReference type="ChEBI" id="CHEBI:58223"/>
        <dbReference type="ChEBI" id="CHEBI:58427"/>
        <dbReference type="EC" id="2.4.1.141"/>
    </reaction>
</comment>
<feature type="region of interest" description="Disordered" evidence="8">
    <location>
        <begin position="53"/>
        <end position="72"/>
    </location>
</feature>
<feature type="compositionally biased region" description="Gly residues" evidence="8">
    <location>
        <begin position="392"/>
        <end position="402"/>
    </location>
</feature>
<comment type="caution">
    <text evidence="10">The sequence shown here is derived from an EMBL/GenBank/DDBJ whole genome shotgun (WGS) entry which is preliminary data.</text>
</comment>
<feature type="domain" description="Glycosyl transferase family 28 C-terminal" evidence="9">
    <location>
        <begin position="77"/>
        <end position="210"/>
    </location>
</feature>
<feature type="compositionally biased region" description="Polar residues" evidence="8">
    <location>
        <begin position="412"/>
        <end position="426"/>
    </location>
</feature>
<name>A0AAD4HW11_9PEZI</name>
<protein>
    <recommendedName>
        <fullName evidence="3 7">UDP-N-acetylglucosamine transferase subunit ALG13</fullName>
        <ecNumber evidence="2 7">2.4.1.141</ecNumber>
    </recommendedName>
    <alternativeName>
        <fullName evidence="5 7">Asparagine-linked glycosylation protein 13</fullName>
    </alternativeName>
</protein>
<evidence type="ECO:0000256" key="8">
    <source>
        <dbReference type="SAM" id="MobiDB-lite"/>
    </source>
</evidence>
<keyword evidence="7" id="KW-0328">Glycosyltransferase</keyword>
<dbReference type="AlphaFoldDB" id="A0AAD4HW11"/>
<dbReference type="InterPro" id="IPR052474">
    <property type="entry name" value="UDP-GlcNAc_transferase"/>
</dbReference>
<dbReference type="PANTHER" id="PTHR47043">
    <property type="entry name" value="UDP-N-ACETYLGLUCOSAMINE TRANSFERASE SUBUNIT ALG13"/>
    <property type="match status" value="1"/>
</dbReference>
<evidence type="ECO:0000256" key="3">
    <source>
        <dbReference type="ARBA" id="ARBA00017468"/>
    </source>
</evidence>
<dbReference type="Gene3D" id="3.40.50.2000">
    <property type="entry name" value="Glycogen Phosphorylase B"/>
    <property type="match status" value="1"/>
</dbReference>
<evidence type="ECO:0000259" key="9">
    <source>
        <dbReference type="Pfam" id="PF04101"/>
    </source>
</evidence>
<keyword evidence="7" id="KW-0256">Endoplasmic reticulum</keyword>
<evidence type="ECO:0000256" key="1">
    <source>
        <dbReference type="ARBA" id="ARBA00011198"/>
    </source>
</evidence>
<dbReference type="InterPro" id="IPR007235">
    <property type="entry name" value="Glyco_trans_28_C"/>
</dbReference>
<feature type="region of interest" description="Disordered" evidence="8">
    <location>
        <begin position="381"/>
        <end position="438"/>
    </location>
</feature>
<dbReference type="Proteomes" id="UP001197093">
    <property type="component" value="Unassembled WGS sequence"/>
</dbReference>
<dbReference type="GO" id="GO:0006488">
    <property type="term" value="P:dolichol-linked oligosaccharide biosynthetic process"/>
    <property type="evidence" value="ECO:0007669"/>
    <property type="project" value="TreeGrafter"/>
</dbReference>
<comment type="similarity">
    <text evidence="7">Belongs to the glycosyltransferase 28 family.</text>
</comment>
<organism evidence="10 11">
    <name type="scientific">Staphylotrichum longicolle</name>
    <dbReference type="NCBI Taxonomy" id="669026"/>
    <lineage>
        <taxon>Eukaryota</taxon>
        <taxon>Fungi</taxon>
        <taxon>Dikarya</taxon>
        <taxon>Ascomycota</taxon>
        <taxon>Pezizomycotina</taxon>
        <taxon>Sordariomycetes</taxon>
        <taxon>Sordariomycetidae</taxon>
        <taxon>Sordariales</taxon>
        <taxon>Chaetomiaceae</taxon>
        <taxon>Staphylotrichum</taxon>
    </lineage>
</organism>
<dbReference type="Pfam" id="PF04101">
    <property type="entry name" value="Glyco_tran_28_C"/>
    <property type="match status" value="1"/>
</dbReference>
<dbReference type="GO" id="GO:0004577">
    <property type="term" value="F:N-acetylglucosaminyldiphosphodolichol N-acetylglucosaminyltransferase activity"/>
    <property type="evidence" value="ECO:0007669"/>
    <property type="project" value="UniProtKB-EC"/>
</dbReference>
<dbReference type="PANTHER" id="PTHR47043:SF1">
    <property type="entry name" value="UDP-N-ACETYLGLUCOSAMINE TRANSFERASE SUBUNIT ALG13"/>
    <property type="match status" value="1"/>
</dbReference>
<keyword evidence="7" id="KW-0808">Transferase</keyword>